<dbReference type="Pfam" id="PF14534">
    <property type="entry name" value="DUF4440"/>
    <property type="match status" value="1"/>
</dbReference>
<dbReference type="KEGG" id="pagb:AWM79_09855"/>
<dbReference type="RefSeq" id="WP_060782722.1">
    <property type="nucleotide sequence ID" value="NZ_CP014135.1"/>
</dbReference>
<keyword evidence="2" id="KW-1185">Reference proteome</keyword>
<accession>A0A0X1T0J6</accession>
<evidence type="ECO:0000313" key="1">
    <source>
        <dbReference type="EMBL" id="AMB85584.1"/>
    </source>
</evidence>
<protein>
    <submittedName>
        <fullName evidence="1">Uncharacterized protein</fullName>
    </submittedName>
</protein>
<dbReference type="Gene3D" id="3.10.450.50">
    <property type="match status" value="1"/>
</dbReference>
<dbReference type="SUPFAM" id="SSF54427">
    <property type="entry name" value="NTF2-like"/>
    <property type="match status" value="1"/>
</dbReference>
<organism evidence="1 2">
    <name type="scientific">Pseudomonas agarici</name>
    <dbReference type="NCBI Taxonomy" id="46677"/>
    <lineage>
        <taxon>Bacteria</taxon>
        <taxon>Pseudomonadati</taxon>
        <taxon>Pseudomonadota</taxon>
        <taxon>Gammaproteobacteria</taxon>
        <taxon>Pseudomonadales</taxon>
        <taxon>Pseudomonadaceae</taxon>
        <taxon>Pseudomonas</taxon>
    </lineage>
</organism>
<evidence type="ECO:0000313" key="2">
    <source>
        <dbReference type="Proteomes" id="UP000063229"/>
    </source>
</evidence>
<dbReference type="InterPro" id="IPR027843">
    <property type="entry name" value="DUF4440"/>
</dbReference>
<dbReference type="STRING" id="46677.AWM79_09855"/>
<proteinExistence type="predicted"/>
<dbReference type="EMBL" id="CP014135">
    <property type="protein sequence ID" value="AMB85584.1"/>
    <property type="molecule type" value="Genomic_DNA"/>
</dbReference>
<dbReference type="InterPro" id="IPR032710">
    <property type="entry name" value="NTF2-like_dom_sf"/>
</dbReference>
<dbReference type="Proteomes" id="UP000063229">
    <property type="component" value="Chromosome"/>
</dbReference>
<name>A0A0X1T0J6_PSEAA</name>
<dbReference type="AlphaFoldDB" id="A0A0X1T0J6"/>
<reference evidence="1 2" key="1">
    <citation type="submission" date="2016-01" db="EMBL/GenBank/DDBJ databases">
        <authorList>
            <person name="McClelland M."/>
            <person name="Jain A."/>
            <person name="Saraogi P."/>
            <person name="Mendelson R."/>
            <person name="Westerman R."/>
            <person name="SanMiguel P."/>
            <person name="Csonka L."/>
        </authorList>
    </citation>
    <scope>NUCLEOTIDE SEQUENCE [LARGE SCALE GENOMIC DNA]</scope>
    <source>
        <strain evidence="1 2">NCPPB 2472</strain>
    </source>
</reference>
<gene>
    <name evidence="1" type="ORF">AWM79_09855</name>
</gene>
<sequence>MKTGLLLIGALVTVGLVCPPFAAEAQTQQTLDNEDPVIGAKKACDGFGALAAKSTTDQLVNGFYTENAMYIGPTLPGGILIGREAIRKSYAESPADVTFKGVCEHAQKLSDTVVAISGHWTTTPNDPHKGEGSKGSFALTFVKEDGKWLTAVDSWNIEQPAPPAKAP</sequence>